<feature type="domain" description="PucR C-terminal helix-turn-helix" evidence="2">
    <location>
        <begin position="241"/>
        <end position="296"/>
    </location>
</feature>
<name>A0A1G5RXX1_PSEXY</name>
<dbReference type="InterPro" id="IPR025736">
    <property type="entry name" value="PucR_C-HTH_dom"/>
</dbReference>
<dbReference type="InterPro" id="IPR042070">
    <property type="entry name" value="PucR_C-HTH_sf"/>
</dbReference>
<evidence type="ECO:0000256" key="1">
    <source>
        <dbReference type="ARBA" id="ARBA00006754"/>
    </source>
</evidence>
<evidence type="ECO:0000313" key="4">
    <source>
        <dbReference type="EMBL" id="SCZ78952.1"/>
    </source>
</evidence>
<accession>A0A1G5RXX1</accession>
<proteinExistence type="inferred from homology"/>
<organism evidence="4 5">
    <name type="scientific">Pseudobutyrivibrio xylanivorans</name>
    <dbReference type="NCBI Taxonomy" id="185007"/>
    <lineage>
        <taxon>Bacteria</taxon>
        <taxon>Bacillati</taxon>
        <taxon>Bacillota</taxon>
        <taxon>Clostridia</taxon>
        <taxon>Lachnospirales</taxon>
        <taxon>Lachnospiraceae</taxon>
        <taxon>Pseudobutyrivibrio</taxon>
    </lineage>
</organism>
<sequence length="305" mass="34875">MKGTSFFMDFEEKKKKLLDQLNKATGINFDITDSDLSDDETLNKLKEMIVHFNVIDSKTGLFRLYMRGEIAYSDASASLHRFHINEEGIRHVFYLESQHDYTKESVSLLKSLLPESNDVVVEVDSKHIALVICFETAPDADEITQAANSYLDMLESEAFTSFKISYGKSIDSFKDLPSAYKDALIAMQIGNTFNSNGRIYSYEDMGLGRLLFNVPKKEVEAYLNKHINAEVLSQIDEETLNLIDAFFANDLSLAETARKMFIHRNTLIYRLDKFADLTGYDVRKFSDAITVKISLMLYNYINSQK</sequence>
<dbReference type="AlphaFoldDB" id="A0A1G5RXX1"/>
<dbReference type="InterPro" id="IPR051448">
    <property type="entry name" value="CdaR-like_regulators"/>
</dbReference>
<dbReference type="PANTHER" id="PTHR33744">
    <property type="entry name" value="CARBOHYDRATE DIACID REGULATOR"/>
    <property type="match status" value="1"/>
</dbReference>
<feature type="domain" description="CdaR GGDEF-like" evidence="3">
    <location>
        <begin position="74"/>
        <end position="189"/>
    </location>
</feature>
<evidence type="ECO:0000259" key="3">
    <source>
        <dbReference type="Pfam" id="PF17853"/>
    </source>
</evidence>
<dbReference type="Gene3D" id="1.10.10.2840">
    <property type="entry name" value="PucR C-terminal helix-turn-helix domain"/>
    <property type="match status" value="1"/>
</dbReference>
<gene>
    <name evidence="4" type="ORF">SAMN02910350_01540</name>
</gene>
<comment type="similarity">
    <text evidence="1">Belongs to the CdaR family.</text>
</comment>
<dbReference type="PANTHER" id="PTHR33744:SF16">
    <property type="entry name" value="CARBOHYDRATE DIACID REGULATOR"/>
    <property type="match status" value="1"/>
</dbReference>
<protein>
    <submittedName>
        <fullName evidence="4">Carbohydrate diacid regulator</fullName>
    </submittedName>
</protein>
<reference evidence="4 5" key="1">
    <citation type="submission" date="2016-10" db="EMBL/GenBank/DDBJ databases">
        <authorList>
            <person name="de Groot N.N."/>
        </authorList>
    </citation>
    <scope>NUCLEOTIDE SEQUENCE [LARGE SCALE GENOMIC DNA]</scope>
    <source>
        <strain evidence="4 5">DSM 10317</strain>
    </source>
</reference>
<dbReference type="Pfam" id="PF17853">
    <property type="entry name" value="GGDEF_2"/>
    <property type="match status" value="1"/>
</dbReference>
<evidence type="ECO:0000313" key="5">
    <source>
        <dbReference type="Proteomes" id="UP000199428"/>
    </source>
</evidence>
<dbReference type="EMBL" id="FMWK01000006">
    <property type="protein sequence ID" value="SCZ78952.1"/>
    <property type="molecule type" value="Genomic_DNA"/>
</dbReference>
<dbReference type="InterPro" id="IPR041522">
    <property type="entry name" value="CdaR_GGDEF"/>
</dbReference>
<evidence type="ECO:0000259" key="2">
    <source>
        <dbReference type="Pfam" id="PF13556"/>
    </source>
</evidence>
<dbReference type="Pfam" id="PF13556">
    <property type="entry name" value="HTH_30"/>
    <property type="match status" value="1"/>
</dbReference>
<dbReference type="Proteomes" id="UP000199428">
    <property type="component" value="Unassembled WGS sequence"/>
</dbReference>